<evidence type="ECO:0000256" key="5">
    <source>
        <dbReference type="SAM" id="Phobius"/>
    </source>
</evidence>
<accession>A0ABS4GQJ7</accession>
<keyword evidence="7" id="KW-1185">Reference proteome</keyword>
<organism evidence="6 7">
    <name type="scientific">Ammoniphilus resinae</name>
    <dbReference type="NCBI Taxonomy" id="861532"/>
    <lineage>
        <taxon>Bacteria</taxon>
        <taxon>Bacillati</taxon>
        <taxon>Bacillota</taxon>
        <taxon>Bacilli</taxon>
        <taxon>Bacillales</taxon>
        <taxon>Paenibacillaceae</taxon>
        <taxon>Aneurinibacillus group</taxon>
        <taxon>Ammoniphilus</taxon>
    </lineage>
</organism>
<gene>
    <name evidence="6" type="ORF">J2Z37_002548</name>
</gene>
<dbReference type="PANTHER" id="PTHR33514:SF13">
    <property type="entry name" value="PROTEIN ABCI12, CHLOROPLASTIC"/>
    <property type="match status" value="1"/>
</dbReference>
<dbReference type="RefSeq" id="WP_342453820.1">
    <property type="nucleotide sequence ID" value="NZ_JAGGKT010000007.1"/>
</dbReference>
<keyword evidence="3 5" id="KW-1133">Transmembrane helix</keyword>
<feature type="transmembrane region" description="Helical" evidence="5">
    <location>
        <begin position="265"/>
        <end position="283"/>
    </location>
</feature>
<dbReference type="InterPro" id="IPR003339">
    <property type="entry name" value="ABC/ECF_trnsptr_transmembrane"/>
</dbReference>
<name>A0ABS4GQJ7_9BACL</name>
<dbReference type="Proteomes" id="UP001519343">
    <property type="component" value="Unassembled WGS sequence"/>
</dbReference>
<dbReference type="EMBL" id="JAGGKT010000007">
    <property type="protein sequence ID" value="MBP1932540.1"/>
    <property type="molecule type" value="Genomic_DNA"/>
</dbReference>
<dbReference type="PANTHER" id="PTHR33514">
    <property type="entry name" value="PROTEIN ABCI12, CHLOROPLASTIC"/>
    <property type="match status" value="1"/>
</dbReference>
<feature type="transmembrane region" description="Helical" evidence="5">
    <location>
        <begin position="225"/>
        <end position="245"/>
    </location>
</feature>
<evidence type="ECO:0000256" key="1">
    <source>
        <dbReference type="ARBA" id="ARBA00004141"/>
    </source>
</evidence>
<keyword evidence="4 5" id="KW-0472">Membrane</keyword>
<evidence type="ECO:0000256" key="4">
    <source>
        <dbReference type="ARBA" id="ARBA00023136"/>
    </source>
</evidence>
<protein>
    <submittedName>
        <fullName evidence="6">Energy-coupling factor transport system permease protein</fullName>
    </submittedName>
</protein>
<comment type="caution">
    <text evidence="6">The sequence shown here is derived from an EMBL/GenBank/DDBJ whole genome shotgun (WGS) entry which is preliminary data.</text>
</comment>
<keyword evidence="2 5" id="KW-0812">Transmembrane</keyword>
<dbReference type="Pfam" id="PF02361">
    <property type="entry name" value="CbiQ"/>
    <property type="match status" value="1"/>
</dbReference>
<feature type="transmembrane region" description="Helical" evidence="5">
    <location>
        <begin position="14"/>
        <end position="44"/>
    </location>
</feature>
<comment type="subcellular location">
    <subcellularLocation>
        <location evidence="1">Membrane</location>
        <topology evidence="1">Multi-pass membrane protein</topology>
    </subcellularLocation>
</comment>
<reference evidence="6 7" key="1">
    <citation type="submission" date="2021-03" db="EMBL/GenBank/DDBJ databases">
        <title>Genomic Encyclopedia of Type Strains, Phase IV (KMG-IV): sequencing the most valuable type-strain genomes for metagenomic binning, comparative biology and taxonomic classification.</title>
        <authorList>
            <person name="Goeker M."/>
        </authorList>
    </citation>
    <scope>NUCLEOTIDE SEQUENCE [LARGE SCALE GENOMIC DNA]</scope>
    <source>
        <strain evidence="6 7">DSM 24738</strain>
    </source>
</reference>
<feature type="transmembrane region" description="Helical" evidence="5">
    <location>
        <begin position="56"/>
        <end position="74"/>
    </location>
</feature>
<sequence length="292" mass="33611">MTRGLHGFHPFTSWLYFIGLFLLSMLLLHPIYLATMLLGIVLLICMQGQTSVLRSYLKSYLWIGLFILVLNPLLSHRGQHILFYLFDQPITLESIWYGITMMLSLWCILLVFISYNHVITAGKFLLLFCRLFPKTALLCLMAVRFVPLLKRRLSEIHSVQKTRGIDPTEGPLWKRVRDGMLLLQVLLTMSLEEAIQTADSMKARGYGLFEQRSSYVPYRFKRADYLFLTLTLAALFCCIGGWILGHGQLTFYPGLEGIVLTTSEVPYYFSLLLYLLLAIFIEGREGFGHSRM</sequence>
<proteinExistence type="predicted"/>
<evidence type="ECO:0000256" key="2">
    <source>
        <dbReference type="ARBA" id="ARBA00022692"/>
    </source>
</evidence>
<evidence type="ECO:0000313" key="6">
    <source>
        <dbReference type="EMBL" id="MBP1932540.1"/>
    </source>
</evidence>
<dbReference type="CDD" id="cd16914">
    <property type="entry name" value="EcfT"/>
    <property type="match status" value="1"/>
</dbReference>
<evidence type="ECO:0000313" key="7">
    <source>
        <dbReference type="Proteomes" id="UP001519343"/>
    </source>
</evidence>
<evidence type="ECO:0000256" key="3">
    <source>
        <dbReference type="ARBA" id="ARBA00022989"/>
    </source>
</evidence>
<feature type="transmembrane region" description="Helical" evidence="5">
    <location>
        <begin position="94"/>
        <end position="113"/>
    </location>
</feature>